<protein>
    <submittedName>
        <fullName evidence="2">Uncharacterized protein</fullName>
    </submittedName>
</protein>
<sequence>MCYPCGSVDLTVKLCPMCRVFPHSKCPHRRDICRNRNVHPRFDVMFLTNAEVNSFNGCGWCKWAAFLQQKEPVPNSGWPGCCRAPQPSEYKCISVVDWKSVSIVFNVQIPPDVKAMLDSFSGASPPAKRSTPPPAKVSSPTTNM</sequence>
<dbReference type="OrthoDB" id="3217643at2759"/>
<feature type="region of interest" description="Disordered" evidence="1">
    <location>
        <begin position="120"/>
        <end position="144"/>
    </location>
</feature>
<reference evidence="2" key="1">
    <citation type="submission" date="2020-11" db="EMBL/GenBank/DDBJ databases">
        <authorList>
            <consortium name="DOE Joint Genome Institute"/>
            <person name="Ahrendt S."/>
            <person name="Riley R."/>
            <person name="Andreopoulos W."/>
            <person name="Labutti K."/>
            <person name="Pangilinan J."/>
            <person name="Ruiz-Duenas F.J."/>
            <person name="Barrasa J.M."/>
            <person name="Sanchez-Garcia M."/>
            <person name="Camarero S."/>
            <person name="Miyauchi S."/>
            <person name="Serrano A."/>
            <person name="Linde D."/>
            <person name="Babiker R."/>
            <person name="Drula E."/>
            <person name="Ayuso-Fernandez I."/>
            <person name="Pacheco R."/>
            <person name="Padilla G."/>
            <person name="Ferreira P."/>
            <person name="Barriuso J."/>
            <person name="Kellner H."/>
            <person name="Castanera R."/>
            <person name="Alfaro M."/>
            <person name="Ramirez L."/>
            <person name="Pisabarro A.G."/>
            <person name="Kuo A."/>
            <person name="Tritt A."/>
            <person name="Lipzen A."/>
            <person name="He G."/>
            <person name="Yan M."/>
            <person name="Ng V."/>
            <person name="Cullen D."/>
            <person name="Martin F."/>
            <person name="Rosso M.-N."/>
            <person name="Henrissat B."/>
            <person name="Hibbett D."/>
            <person name="Martinez A.T."/>
            <person name="Grigoriev I.V."/>
        </authorList>
    </citation>
    <scope>NUCLEOTIDE SEQUENCE</scope>
    <source>
        <strain evidence="2">MF-IS2</strain>
    </source>
</reference>
<evidence type="ECO:0000313" key="3">
    <source>
        <dbReference type="Proteomes" id="UP000807342"/>
    </source>
</evidence>
<dbReference type="AlphaFoldDB" id="A0A9P5XNP5"/>
<evidence type="ECO:0000256" key="1">
    <source>
        <dbReference type="SAM" id="MobiDB-lite"/>
    </source>
</evidence>
<keyword evidence="3" id="KW-1185">Reference proteome</keyword>
<evidence type="ECO:0000313" key="2">
    <source>
        <dbReference type="EMBL" id="KAF9452446.1"/>
    </source>
</evidence>
<dbReference type="EMBL" id="MU151071">
    <property type="protein sequence ID" value="KAF9452446.1"/>
    <property type="molecule type" value="Genomic_DNA"/>
</dbReference>
<dbReference type="Proteomes" id="UP000807342">
    <property type="component" value="Unassembled WGS sequence"/>
</dbReference>
<organism evidence="2 3">
    <name type="scientific">Macrolepiota fuliginosa MF-IS2</name>
    <dbReference type="NCBI Taxonomy" id="1400762"/>
    <lineage>
        <taxon>Eukaryota</taxon>
        <taxon>Fungi</taxon>
        <taxon>Dikarya</taxon>
        <taxon>Basidiomycota</taxon>
        <taxon>Agaricomycotina</taxon>
        <taxon>Agaricomycetes</taxon>
        <taxon>Agaricomycetidae</taxon>
        <taxon>Agaricales</taxon>
        <taxon>Agaricineae</taxon>
        <taxon>Agaricaceae</taxon>
        <taxon>Macrolepiota</taxon>
    </lineage>
</organism>
<name>A0A9P5XNP5_9AGAR</name>
<proteinExistence type="predicted"/>
<comment type="caution">
    <text evidence="2">The sequence shown here is derived from an EMBL/GenBank/DDBJ whole genome shotgun (WGS) entry which is preliminary data.</text>
</comment>
<gene>
    <name evidence="2" type="ORF">P691DRAFT_639447</name>
</gene>
<feature type="non-terminal residue" evidence="2">
    <location>
        <position position="144"/>
    </location>
</feature>
<accession>A0A9P5XNP5</accession>